<keyword evidence="3" id="KW-0969">Cilium</keyword>
<comment type="subcellular location">
    <subcellularLocation>
        <location evidence="3">Cytoplasm</location>
        <location evidence="3">Cytoskeleton</location>
        <location evidence="3">Cilium axoneme</location>
    </subcellularLocation>
</comment>
<dbReference type="STRING" id="6205.A0A0R3WS60"/>
<evidence type="ECO:0000313" key="5">
    <source>
        <dbReference type="Proteomes" id="UP000274429"/>
    </source>
</evidence>
<keyword evidence="5" id="KW-1185">Reference proteome</keyword>
<keyword evidence="3" id="KW-0282">Flagellum</keyword>
<dbReference type="GO" id="GO:0060271">
    <property type="term" value="P:cilium assembly"/>
    <property type="evidence" value="ECO:0007669"/>
    <property type="project" value="UniProtKB-UniRule"/>
</dbReference>
<dbReference type="AlphaFoldDB" id="A0A0R3WS60"/>
<dbReference type="OrthoDB" id="440745at2759"/>
<dbReference type="GO" id="GO:0060294">
    <property type="term" value="P:cilium movement involved in cell motility"/>
    <property type="evidence" value="ECO:0007669"/>
    <property type="project" value="UniProtKB-UniRule"/>
</dbReference>
<keyword evidence="3" id="KW-0966">Cell projection</keyword>
<dbReference type="Pfam" id="PF03148">
    <property type="entry name" value="Tektin"/>
    <property type="match status" value="1"/>
</dbReference>
<reference evidence="6" key="1">
    <citation type="submission" date="2017-02" db="UniProtKB">
        <authorList>
            <consortium name="WormBaseParasite"/>
        </authorList>
    </citation>
    <scope>IDENTIFICATION</scope>
</reference>
<evidence type="ECO:0000313" key="6">
    <source>
        <dbReference type="WBParaSite" id="TTAC_0000360001-mRNA-1"/>
    </source>
</evidence>
<dbReference type="InterPro" id="IPR000435">
    <property type="entry name" value="Tektins"/>
</dbReference>
<accession>A0A0R3WS60</accession>
<dbReference type="GO" id="GO:0005930">
    <property type="term" value="C:axoneme"/>
    <property type="evidence" value="ECO:0007669"/>
    <property type="project" value="UniProtKB-SubCell"/>
</dbReference>
<evidence type="ECO:0000256" key="3">
    <source>
        <dbReference type="RuleBase" id="RU367040"/>
    </source>
</evidence>
<sequence length="210" mass="24489">MATDNKQPHENPYPPWYHSLHAYSRASDDLRRQAELMRQRGKAIRIESDALAKYYQLDVNNRLHDRIQCNREWLHMLLDLLNAIISVTQTLGDIKIQADQFLANLNDAMTVNVESLTHRDTRRDGDYVLDDVQEHLRKEAQLQKEIRDELQGIIDDAVVLLQTLIAIRREVEEAIDNKKKTIEIDVDVHNATEKSANISFKPFHERNVKT</sequence>
<dbReference type="GO" id="GO:0005634">
    <property type="term" value="C:nucleus"/>
    <property type="evidence" value="ECO:0007669"/>
    <property type="project" value="TreeGrafter"/>
</dbReference>
<proteinExistence type="inferred from homology"/>
<evidence type="ECO:0000313" key="4">
    <source>
        <dbReference type="EMBL" id="VDM22921.1"/>
    </source>
</evidence>
<reference evidence="4 5" key="2">
    <citation type="submission" date="2018-11" db="EMBL/GenBank/DDBJ databases">
        <authorList>
            <consortium name="Pathogen Informatics"/>
        </authorList>
    </citation>
    <scope>NUCLEOTIDE SEQUENCE [LARGE SCALE GENOMIC DNA]</scope>
</reference>
<dbReference type="Proteomes" id="UP000274429">
    <property type="component" value="Unassembled WGS sequence"/>
</dbReference>
<evidence type="ECO:0000256" key="1">
    <source>
        <dbReference type="ARBA" id="ARBA00007209"/>
    </source>
</evidence>
<dbReference type="InterPro" id="IPR048256">
    <property type="entry name" value="Tektin-like"/>
</dbReference>
<organism evidence="6">
    <name type="scientific">Hydatigena taeniaeformis</name>
    <name type="common">Feline tapeworm</name>
    <name type="synonym">Taenia taeniaeformis</name>
    <dbReference type="NCBI Taxonomy" id="6205"/>
    <lineage>
        <taxon>Eukaryota</taxon>
        <taxon>Metazoa</taxon>
        <taxon>Spiralia</taxon>
        <taxon>Lophotrochozoa</taxon>
        <taxon>Platyhelminthes</taxon>
        <taxon>Cestoda</taxon>
        <taxon>Eucestoda</taxon>
        <taxon>Cyclophyllidea</taxon>
        <taxon>Taeniidae</taxon>
        <taxon>Hydatigera</taxon>
    </lineage>
</organism>
<keyword evidence="2" id="KW-0963">Cytoplasm</keyword>
<dbReference type="WBParaSite" id="TTAC_0000360001-mRNA-1">
    <property type="protein sequence ID" value="TTAC_0000360001-mRNA-1"/>
    <property type="gene ID" value="TTAC_0000360001"/>
</dbReference>
<evidence type="ECO:0000256" key="2">
    <source>
        <dbReference type="ARBA" id="ARBA00022490"/>
    </source>
</evidence>
<dbReference type="PANTHER" id="PTHR19960:SF7">
    <property type="entry name" value="TEKTIN"/>
    <property type="match status" value="1"/>
</dbReference>
<gene>
    <name evidence="4" type="ORF">TTAC_LOCUS3585</name>
</gene>
<dbReference type="GO" id="GO:0015630">
    <property type="term" value="C:microtubule cytoskeleton"/>
    <property type="evidence" value="ECO:0007669"/>
    <property type="project" value="UniProtKB-UniRule"/>
</dbReference>
<dbReference type="EMBL" id="UYWX01002676">
    <property type="protein sequence ID" value="VDM22921.1"/>
    <property type="molecule type" value="Genomic_DNA"/>
</dbReference>
<comment type="similarity">
    <text evidence="1 3">Belongs to the tektin family.</text>
</comment>
<name>A0A0R3WS60_HYDTA</name>
<dbReference type="PANTHER" id="PTHR19960">
    <property type="entry name" value="TEKTIN"/>
    <property type="match status" value="1"/>
</dbReference>
<protein>
    <recommendedName>
        <fullName evidence="3">Tektin</fullName>
    </recommendedName>
</protein>